<dbReference type="SMART" id="SM00248">
    <property type="entry name" value="ANK"/>
    <property type="match status" value="4"/>
</dbReference>
<protein>
    <submittedName>
        <fullName evidence="2">Uncharacterized protein</fullName>
    </submittedName>
</protein>
<dbReference type="Pfam" id="PF00023">
    <property type="entry name" value="Ank"/>
    <property type="match status" value="1"/>
</dbReference>
<evidence type="ECO:0000313" key="2">
    <source>
        <dbReference type="EnsemblPlants" id="ONIVA01G06590.2"/>
    </source>
</evidence>
<dbReference type="Proteomes" id="UP000006591">
    <property type="component" value="Chromosome 1"/>
</dbReference>
<reference evidence="2" key="1">
    <citation type="submission" date="2015-04" db="UniProtKB">
        <authorList>
            <consortium name="EnsemblPlants"/>
        </authorList>
    </citation>
    <scope>IDENTIFICATION</scope>
    <source>
        <strain evidence="2">SL10</strain>
    </source>
</reference>
<keyword evidence="3" id="KW-1185">Reference proteome</keyword>
<feature type="repeat" description="ANK" evidence="1">
    <location>
        <begin position="180"/>
        <end position="213"/>
    </location>
</feature>
<dbReference type="STRING" id="4536.A0A0E0FHE5"/>
<dbReference type="PROSITE" id="PS50088">
    <property type="entry name" value="ANK_REPEAT"/>
    <property type="match status" value="1"/>
</dbReference>
<proteinExistence type="predicted"/>
<accession>A0A0E0FHE5</accession>
<dbReference type="PANTHER" id="PTHR46224:SF10">
    <property type="entry name" value="OS01G0189100 PROTEIN"/>
    <property type="match status" value="1"/>
</dbReference>
<evidence type="ECO:0000313" key="3">
    <source>
        <dbReference type="Proteomes" id="UP000006591"/>
    </source>
</evidence>
<dbReference type="EnsemblPlants" id="ONIVA01G06590.2">
    <property type="protein sequence ID" value="ONIVA01G06590.2"/>
    <property type="gene ID" value="ONIVA01G06590"/>
</dbReference>
<dbReference type="PROSITE" id="PS50297">
    <property type="entry name" value="ANK_REP_REGION"/>
    <property type="match status" value="1"/>
</dbReference>
<evidence type="ECO:0000256" key="1">
    <source>
        <dbReference type="PROSITE-ProRule" id="PRU00023"/>
    </source>
</evidence>
<dbReference type="eggNOG" id="KOG0504">
    <property type="taxonomic scope" value="Eukaryota"/>
</dbReference>
<dbReference type="SUPFAM" id="SSF48403">
    <property type="entry name" value="Ankyrin repeat"/>
    <property type="match status" value="1"/>
</dbReference>
<dbReference type="Gramene" id="ONIVA01G06590.2">
    <property type="protein sequence ID" value="ONIVA01G06590.2"/>
    <property type="gene ID" value="ONIVA01G06590"/>
</dbReference>
<keyword evidence="1" id="KW-0040">ANK repeat</keyword>
<dbReference type="PANTHER" id="PTHR46224">
    <property type="entry name" value="ANKYRIN REPEAT FAMILY PROTEIN"/>
    <property type="match status" value="1"/>
</dbReference>
<dbReference type="Pfam" id="PF12796">
    <property type="entry name" value="Ank_2"/>
    <property type="match status" value="1"/>
</dbReference>
<dbReference type="InterPro" id="IPR051616">
    <property type="entry name" value="Cul2-RING_E3_ligase_SR"/>
</dbReference>
<sequence>MAAPFVRRPTDDGTSGTREDIIKSLDMGKGKARDAVLARKKDGIGLLHAAACQGHLTVCKFLMEELGVYQCAVYHICLTPFMACAESGDVPTVKYFLDHGGDVTKSDDKGCTQFSTMLLAQIPLNIQFILIYITNCIVPNVIANNGACSTLISALDCCSLKCMKLLIKASAGADVNNKGTGITPLMFAALQGCYTYFINILLETGAIPNIPNVDQHQESRKAILKSHADLAFRQKNYDCAAKVYDLFCTQTRAFVDCSWVMVKVLCLMEMPNDAA</sequence>
<dbReference type="Gene3D" id="1.25.40.20">
    <property type="entry name" value="Ankyrin repeat-containing domain"/>
    <property type="match status" value="1"/>
</dbReference>
<reference evidence="2" key="2">
    <citation type="submission" date="2018-04" db="EMBL/GenBank/DDBJ databases">
        <title>OnivRS2 (Oryza nivara Reference Sequence Version 2).</title>
        <authorList>
            <person name="Zhang J."/>
            <person name="Kudrna D."/>
            <person name="Lee S."/>
            <person name="Talag J."/>
            <person name="Rajasekar S."/>
            <person name="Welchert J."/>
            <person name="Hsing Y.-I."/>
            <person name="Wing R.A."/>
        </authorList>
    </citation>
    <scope>NUCLEOTIDE SEQUENCE [LARGE SCALE GENOMIC DNA]</scope>
</reference>
<dbReference type="OMA" id="ICHEECA"/>
<dbReference type="InterPro" id="IPR036770">
    <property type="entry name" value="Ankyrin_rpt-contain_sf"/>
</dbReference>
<dbReference type="InterPro" id="IPR002110">
    <property type="entry name" value="Ankyrin_rpt"/>
</dbReference>
<organism evidence="2">
    <name type="scientific">Oryza nivara</name>
    <name type="common">Indian wild rice</name>
    <name type="synonym">Oryza sativa f. spontanea</name>
    <dbReference type="NCBI Taxonomy" id="4536"/>
    <lineage>
        <taxon>Eukaryota</taxon>
        <taxon>Viridiplantae</taxon>
        <taxon>Streptophyta</taxon>
        <taxon>Embryophyta</taxon>
        <taxon>Tracheophyta</taxon>
        <taxon>Spermatophyta</taxon>
        <taxon>Magnoliopsida</taxon>
        <taxon>Liliopsida</taxon>
        <taxon>Poales</taxon>
        <taxon>Poaceae</taxon>
        <taxon>BOP clade</taxon>
        <taxon>Oryzoideae</taxon>
        <taxon>Oryzeae</taxon>
        <taxon>Oryzinae</taxon>
        <taxon>Oryza</taxon>
    </lineage>
</organism>
<name>A0A0E0FHE5_ORYNI</name>
<dbReference type="AlphaFoldDB" id="A0A0E0FHE5"/>